<dbReference type="Pfam" id="PF06218">
    <property type="entry name" value="NPR2"/>
    <property type="match status" value="1"/>
</dbReference>
<evidence type="ECO:0000256" key="1">
    <source>
        <dbReference type="ARBA" id="ARBA00008433"/>
    </source>
</evidence>
<dbReference type="AlphaFoldDB" id="A0AAV9JGP9"/>
<dbReference type="GO" id="GO:0005096">
    <property type="term" value="F:GTPase activator activity"/>
    <property type="evidence" value="ECO:0007669"/>
    <property type="project" value="TreeGrafter"/>
</dbReference>
<dbReference type="Proteomes" id="UP001324427">
    <property type="component" value="Unassembled WGS sequence"/>
</dbReference>
<evidence type="ECO:0000313" key="2">
    <source>
        <dbReference type="EMBL" id="KAK4543996.1"/>
    </source>
</evidence>
<dbReference type="GO" id="GO:1904262">
    <property type="term" value="P:negative regulation of TORC1 signaling"/>
    <property type="evidence" value="ECO:0007669"/>
    <property type="project" value="TreeGrafter"/>
</dbReference>
<name>A0AAV9JGP9_9PEZI</name>
<sequence length="490" mass="54975">MLKAIFYARFHPGRGPSVIHQYPNGSIMRDRTSNAVPLLSFSDISAYIIPPYELCNKPLSICTEGYRVLGFPMSPEDAKYERNRFTFNVCFVLDESADARPWEPIVRKAAAFFRAMEEEDGLLQAEESLEGLKWAGEDGYPTDDIGIVRSLLETILEDVNAYAETCIRINELHVLNLRLTPHRPAPPKVRAWNVPLLIRALPSPEEWTWDLTLQRIYPHLDGVKHVQCIAELADVELKLVKRAVRELMYHDHAILLDLFHFQAIYAPTADLVWFVQDREMLEECCQYVTVDQANNILSSDNNGESNGSTTKPTAATMVALYSSLGPGFLLYDFVLAHEAQLANVDIRRFITFGVIKGFLRRVHKYALAIESSSSRTLGASDPSPSKSKPKSGEDIVKEFDRAWKRAALTSGWATPPTEPPAPVVAAGLGNDSKISAELEEARSEKDEKLGGYMDGKHCMDEICVAVKTSEKKVVERIKDGRFGEVVLFNR</sequence>
<dbReference type="GO" id="GO:1990130">
    <property type="term" value="C:GATOR1 complex"/>
    <property type="evidence" value="ECO:0007669"/>
    <property type="project" value="TreeGrafter"/>
</dbReference>
<dbReference type="PANTHER" id="PTHR12991">
    <property type="entry name" value="NITROGEN PERMEASE REGULATOR 2/TUMOR SUPPRESSOR CANDIDATE 4"/>
    <property type="match status" value="1"/>
</dbReference>
<dbReference type="GO" id="GO:0010508">
    <property type="term" value="P:positive regulation of autophagy"/>
    <property type="evidence" value="ECO:0007669"/>
    <property type="project" value="TreeGrafter"/>
</dbReference>
<gene>
    <name evidence="2" type="ORF">LTR36_004770</name>
</gene>
<comment type="similarity">
    <text evidence="1">Belongs to the NPR2 family.</text>
</comment>
<evidence type="ECO:0008006" key="4">
    <source>
        <dbReference type="Google" id="ProtNLM"/>
    </source>
</evidence>
<protein>
    <recommendedName>
        <fullName evidence="4">Nitrogen permease regulator 2</fullName>
    </recommendedName>
</protein>
<dbReference type="InterPro" id="IPR009348">
    <property type="entry name" value="NPR2-like"/>
</dbReference>
<proteinExistence type="inferred from homology"/>
<comment type="caution">
    <text evidence="2">The sequence shown here is derived from an EMBL/GenBank/DDBJ whole genome shotgun (WGS) entry which is preliminary data.</text>
</comment>
<dbReference type="EMBL" id="JAVFHQ010000028">
    <property type="protein sequence ID" value="KAK4543996.1"/>
    <property type="molecule type" value="Genomic_DNA"/>
</dbReference>
<reference evidence="2 3" key="1">
    <citation type="submission" date="2021-11" db="EMBL/GenBank/DDBJ databases">
        <title>Black yeast isolated from Biological Soil Crust.</title>
        <authorList>
            <person name="Kurbessoian T."/>
        </authorList>
    </citation>
    <scope>NUCLEOTIDE SEQUENCE [LARGE SCALE GENOMIC DNA]</scope>
    <source>
        <strain evidence="2 3">CCFEE 5522</strain>
    </source>
</reference>
<keyword evidence="3" id="KW-1185">Reference proteome</keyword>
<dbReference type="GO" id="GO:0005774">
    <property type="term" value="C:vacuolar membrane"/>
    <property type="evidence" value="ECO:0007669"/>
    <property type="project" value="TreeGrafter"/>
</dbReference>
<evidence type="ECO:0000313" key="3">
    <source>
        <dbReference type="Proteomes" id="UP001324427"/>
    </source>
</evidence>
<accession>A0AAV9JGP9</accession>
<dbReference type="PANTHER" id="PTHR12991:SF10">
    <property type="entry name" value="GATOR COMPLEX PROTEIN NPRL2"/>
    <property type="match status" value="1"/>
</dbReference>
<organism evidence="2 3">
    <name type="scientific">Oleoguttula mirabilis</name>
    <dbReference type="NCBI Taxonomy" id="1507867"/>
    <lineage>
        <taxon>Eukaryota</taxon>
        <taxon>Fungi</taxon>
        <taxon>Dikarya</taxon>
        <taxon>Ascomycota</taxon>
        <taxon>Pezizomycotina</taxon>
        <taxon>Dothideomycetes</taxon>
        <taxon>Dothideomycetidae</taxon>
        <taxon>Mycosphaerellales</taxon>
        <taxon>Teratosphaeriaceae</taxon>
        <taxon>Oleoguttula</taxon>
    </lineage>
</organism>